<sequence>MRENGLPVVRCLLASAILVASAIGFAMAKSSAQRDDLSASDRQRVASVTRPAEDFSKPERFEAMAAGAATVRDFSIKAAFDAPSASLSFEQRGDFNLGEALFAKLWVSSPASTKASDGLGPLFNARACSSCHIGNGRGRAPDGTGDAGSLVLGLRSGHGPYEIYGAQLQTRAVQGHAAEAEVTVSYEDVPVRLDDGTLVMLRKPNYDVGGLAYGALGPDTSLLPRLAPPLLGLGLVEQIALSDLEALSDPDDRDGDGISGRLNRVRDPHDGSLVAGRFGWKASQPSVRVQSAAAFNVDIGLSTTLFPQHAGDCTPAQRACLAAPHGAQAQSDDVEVSDAALDLVAFYSAHITVPARRDVNDPQVLKGKELFYRAGCVSCHQPKFVTLRDPDGGPNSFQLIWPYSDFLLHDMGEGLADPGSDPLAREWRTPPLWGIGLTQAVLKHGAYLHDGRARSLTEAVLWHGGEAAAARDAFAAMHADERRALVRFLKSL</sequence>
<organism evidence="8 9">
    <name type="scientific">Hoeflea prorocentri</name>
    <dbReference type="NCBI Taxonomy" id="1922333"/>
    <lineage>
        <taxon>Bacteria</taxon>
        <taxon>Pseudomonadati</taxon>
        <taxon>Pseudomonadota</taxon>
        <taxon>Alphaproteobacteria</taxon>
        <taxon>Hyphomicrobiales</taxon>
        <taxon>Rhizobiaceae</taxon>
        <taxon>Hoeflea</taxon>
    </lineage>
</organism>
<feature type="chain" id="PRO_5040866453" evidence="6">
    <location>
        <begin position="29"/>
        <end position="492"/>
    </location>
</feature>
<dbReference type="AlphaFoldDB" id="A0A9X3ULB0"/>
<dbReference type="Gene3D" id="1.10.760.10">
    <property type="entry name" value="Cytochrome c-like domain"/>
    <property type="match status" value="1"/>
</dbReference>
<keyword evidence="3 4" id="KW-0408">Iron</keyword>
<dbReference type="InterPro" id="IPR051395">
    <property type="entry name" value="Cytochrome_c_Peroxidase/MauG"/>
</dbReference>
<feature type="region of interest" description="Disordered" evidence="5">
    <location>
        <begin position="247"/>
        <end position="266"/>
    </location>
</feature>
<evidence type="ECO:0000256" key="5">
    <source>
        <dbReference type="SAM" id="MobiDB-lite"/>
    </source>
</evidence>
<dbReference type="InterPro" id="IPR010538">
    <property type="entry name" value="DHOR"/>
</dbReference>
<proteinExistence type="predicted"/>
<feature type="signal peptide" evidence="6">
    <location>
        <begin position="1"/>
        <end position="28"/>
    </location>
</feature>
<dbReference type="Proteomes" id="UP001151234">
    <property type="component" value="Unassembled WGS sequence"/>
</dbReference>
<dbReference type="PANTHER" id="PTHR30600">
    <property type="entry name" value="CYTOCHROME C PEROXIDASE-RELATED"/>
    <property type="match status" value="1"/>
</dbReference>
<evidence type="ECO:0000259" key="7">
    <source>
        <dbReference type="PROSITE" id="PS51007"/>
    </source>
</evidence>
<keyword evidence="6" id="KW-0732">Signal</keyword>
<keyword evidence="9" id="KW-1185">Reference proteome</keyword>
<feature type="domain" description="Cytochrome c" evidence="7">
    <location>
        <begin position="362"/>
        <end position="492"/>
    </location>
</feature>
<feature type="domain" description="Cytochrome c" evidence="7">
    <location>
        <begin position="93"/>
        <end position="351"/>
    </location>
</feature>
<dbReference type="EMBL" id="JAPJZI010000001">
    <property type="protein sequence ID" value="MDA5400472.1"/>
    <property type="molecule type" value="Genomic_DNA"/>
</dbReference>
<evidence type="ECO:0000256" key="3">
    <source>
        <dbReference type="ARBA" id="ARBA00023004"/>
    </source>
</evidence>
<dbReference type="GO" id="GO:0046872">
    <property type="term" value="F:metal ion binding"/>
    <property type="evidence" value="ECO:0007669"/>
    <property type="project" value="UniProtKB-KW"/>
</dbReference>
<evidence type="ECO:0000256" key="4">
    <source>
        <dbReference type="PROSITE-ProRule" id="PRU00433"/>
    </source>
</evidence>
<dbReference type="InterPro" id="IPR009056">
    <property type="entry name" value="Cyt_c-like_dom"/>
</dbReference>
<dbReference type="Pfam" id="PF06537">
    <property type="entry name" value="DHOR"/>
    <property type="match status" value="2"/>
</dbReference>
<evidence type="ECO:0000256" key="1">
    <source>
        <dbReference type="ARBA" id="ARBA00022617"/>
    </source>
</evidence>
<name>A0A9X3ULB0_9HYPH</name>
<dbReference type="PIRSF" id="PIRSF028099">
    <property type="entry name" value="DUF1111"/>
    <property type="match status" value="1"/>
</dbReference>
<accession>A0A9X3ULB0</accession>
<dbReference type="SUPFAM" id="SSF46626">
    <property type="entry name" value="Cytochrome c"/>
    <property type="match status" value="1"/>
</dbReference>
<keyword evidence="1 4" id="KW-0349">Heme</keyword>
<evidence type="ECO:0000256" key="2">
    <source>
        <dbReference type="ARBA" id="ARBA00022723"/>
    </source>
</evidence>
<evidence type="ECO:0000313" key="9">
    <source>
        <dbReference type="Proteomes" id="UP001151234"/>
    </source>
</evidence>
<comment type="caution">
    <text evidence="8">The sequence shown here is derived from an EMBL/GenBank/DDBJ whole genome shotgun (WGS) entry which is preliminary data.</text>
</comment>
<protein>
    <submittedName>
        <fullName evidence="8">C-type cytochrome</fullName>
    </submittedName>
</protein>
<keyword evidence="2 4" id="KW-0479">Metal-binding</keyword>
<reference evidence="8" key="1">
    <citation type="submission" date="2022-11" db="EMBL/GenBank/DDBJ databases">
        <title>Draft genome sequence of Hoeflea poritis E7-10 and Hoeflea prorocentri PM5-8, separated from scleractinian coral Porites lutea and marine dinoflagellate.</title>
        <authorList>
            <person name="Zhang G."/>
            <person name="Wei Q."/>
            <person name="Cai L."/>
        </authorList>
    </citation>
    <scope>NUCLEOTIDE SEQUENCE</scope>
    <source>
        <strain evidence="8">PM5-8</strain>
    </source>
</reference>
<dbReference type="GO" id="GO:0009055">
    <property type="term" value="F:electron transfer activity"/>
    <property type="evidence" value="ECO:0007669"/>
    <property type="project" value="InterPro"/>
</dbReference>
<dbReference type="GO" id="GO:0004130">
    <property type="term" value="F:cytochrome-c peroxidase activity"/>
    <property type="evidence" value="ECO:0007669"/>
    <property type="project" value="TreeGrafter"/>
</dbReference>
<evidence type="ECO:0000256" key="6">
    <source>
        <dbReference type="SAM" id="SignalP"/>
    </source>
</evidence>
<gene>
    <name evidence="8" type="ORF">OQ273_17990</name>
</gene>
<dbReference type="InterPro" id="IPR036909">
    <property type="entry name" value="Cyt_c-like_dom_sf"/>
</dbReference>
<dbReference type="PROSITE" id="PS51007">
    <property type="entry name" value="CYTC"/>
    <property type="match status" value="2"/>
</dbReference>
<dbReference type="GO" id="GO:0020037">
    <property type="term" value="F:heme binding"/>
    <property type="evidence" value="ECO:0007669"/>
    <property type="project" value="InterPro"/>
</dbReference>
<dbReference type="PANTHER" id="PTHR30600:SF4">
    <property type="entry name" value="CYTOCHROME C DOMAIN-CONTAINING PROTEIN"/>
    <property type="match status" value="1"/>
</dbReference>
<evidence type="ECO:0000313" key="8">
    <source>
        <dbReference type="EMBL" id="MDA5400472.1"/>
    </source>
</evidence>